<keyword evidence="5" id="KW-1133">Transmembrane helix</keyword>
<reference evidence="8" key="2">
    <citation type="submission" date="2015-07" db="EMBL/GenBank/DDBJ databases">
        <title>The genome sequence of Plasmodium falciparum IGH-CR14.</title>
        <authorList>
            <consortium name="The Broad Institute Genome Sequencing Platform"/>
            <person name="Volkman S.K."/>
            <person name="Neafsey D.E."/>
            <person name="Dash A.P."/>
            <person name="Chitnis C.E."/>
            <person name="Hartl D.L."/>
            <person name="Young S.K."/>
            <person name="Kodira C.D."/>
            <person name="Zeng Q."/>
            <person name="Koehrsen M."/>
            <person name="Godfrey P."/>
            <person name="Alvarado L."/>
            <person name="Berlin A."/>
            <person name="Borenstein D."/>
            <person name="Chen Z."/>
            <person name="Engels R."/>
            <person name="Freedman E."/>
            <person name="Gellesch M."/>
            <person name="Goldberg J."/>
            <person name="Griggs A."/>
            <person name="Gujja S."/>
            <person name="Heiman D."/>
            <person name="Hepburn T."/>
            <person name="Howarth C."/>
            <person name="Jen D."/>
            <person name="Larson L."/>
            <person name="Lewis B."/>
            <person name="Mehta T."/>
            <person name="Park D."/>
            <person name="Pearson M."/>
            <person name="Roberts A."/>
            <person name="Saif S."/>
            <person name="Shea T."/>
            <person name="Shenoy N."/>
            <person name="Sisk P."/>
            <person name="Stolte C."/>
            <person name="Sykes S."/>
            <person name="Walk T."/>
            <person name="White J."/>
            <person name="Yandava C."/>
            <person name="Wirth D.F."/>
            <person name="Nusbaum C."/>
            <person name="Birren B."/>
        </authorList>
    </citation>
    <scope>NUCLEOTIDE SEQUENCE [LARGE SCALE GENOMIC DNA]</scope>
    <source>
        <strain evidence="8">IGH-CR14</strain>
    </source>
</reference>
<sequence length="155" mass="18086">MCDVVLLCRVSDGMTLVETNSETKSISHKLELKKLCKKLYSFPNLSTVTSNNFNYQKITKIKQEYKDPRSNIAIKKLNESLNEVSSIMKKNIDDILMRGENLEDVGRKAFNLKYESEKFKKVSRVLNLKYALYQYGILASIVIFFFLIIIFKNYF</sequence>
<evidence type="ECO:0000313" key="7">
    <source>
        <dbReference type="EMBL" id="KNG77564.1"/>
    </source>
</evidence>
<dbReference type="SUPFAM" id="SSF58038">
    <property type="entry name" value="SNARE fusion complex"/>
    <property type="match status" value="1"/>
</dbReference>
<feature type="transmembrane region" description="Helical" evidence="5">
    <location>
        <begin position="130"/>
        <end position="151"/>
    </location>
</feature>
<evidence type="ECO:0000256" key="5">
    <source>
        <dbReference type="SAM" id="Phobius"/>
    </source>
</evidence>
<dbReference type="GO" id="GO:0012505">
    <property type="term" value="C:endomembrane system"/>
    <property type="evidence" value="ECO:0007669"/>
    <property type="project" value="UniProtKB-SubCell"/>
</dbReference>
<dbReference type="Pfam" id="PF00957">
    <property type="entry name" value="Synaptobrevin"/>
    <property type="match status" value="1"/>
</dbReference>
<proteinExistence type="predicted"/>
<evidence type="ECO:0000256" key="4">
    <source>
        <dbReference type="PROSITE-ProRule" id="PRU00290"/>
    </source>
</evidence>
<dbReference type="OrthoDB" id="1719357at2759"/>
<protein>
    <submittedName>
        <fullName evidence="7">Vesicle transporter</fullName>
    </submittedName>
</protein>
<dbReference type="PROSITE" id="PS50892">
    <property type="entry name" value="V_SNARE"/>
    <property type="match status" value="1"/>
</dbReference>
<dbReference type="GO" id="GO:0005484">
    <property type="term" value="F:SNAP receptor activity"/>
    <property type="evidence" value="ECO:0007669"/>
    <property type="project" value="InterPro"/>
</dbReference>
<organism evidence="7 8">
    <name type="scientific">Plasmodium falciparum IGH-CR14</name>
    <dbReference type="NCBI Taxonomy" id="580059"/>
    <lineage>
        <taxon>Eukaryota</taxon>
        <taxon>Sar</taxon>
        <taxon>Alveolata</taxon>
        <taxon>Apicomplexa</taxon>
        <taxon>Aconoidasida</taxon>
        <taxon>Haemosporida</taxon>
        <taxon>Plasmodiidae</taxon>
        <taxon>Plasmodium</taxon>
        <taxon>Plasmodium (Laverania)</taxon>
    </lineage>
</organism>
<dbReference type="Proteomes" id="UP000054562">
    <property type="component" value="Unassembled WGS sequence"/>
</dbReference>
<feature type="domain" description="V-SNARE coiled-coil homology" evidence="6">
    <location>
        <begin position="73"/>
        <end position="133"/>
    </location>
</feature>
<evidence type="ECO:0000256" key="3">
    <source>
        <dbReference type="ARBA" id="ARBA00046280"/>
    </source>
</evidence>
<dbReference type="GO" id="GO:0005737">
    <property type="term" value="C:cytoplasm"/>
    <property type="evidence" value="ECO:0007669"/>
    <property type="project" value="UniProtKB-ARBA"/>
</dbReference>
<keyword evidence="5" id="KW-0472">Membrane</keyword>
<comment type="subcellular location">
    <subcellularLocation>
        <location evidence="3">Endomembrane system</location>
        <topology evidence="3">Single-pass type IV membrane protein</topology>
    </subcellularLocation>
</comment>
<keyword evidence="4" id="KW-0175">Coiled coil</keyword>
<keyword evidence="1" id="KW-0813">Transport</keyword>
<dbReference type="Gene3D" id="1.20.5.110">
    <property type="match status" value="1"/>
</dbReference>
<accession>A0A0L1ID63</accession>
<dbReference type="InterPro" id="IPR042855">
    <property type="entry name" value="V_SNARE_CC"/>
</dbReference>
<dbReference type="CDD" id="cd15866">
    <property type="entry name" value="R-SNARE_SEC22"/>
    <property type="match status" value="1"/>
</dbReference>
<dbReference type="GO" id="GO:0015031">
    <property type="term" value="P:protein transport"/>
    <property type="evidence" value="ECO:0007669"/>
    <property type="project" value="UniProtKB-KW"/>
</dbReference>
<evidence type="ECO:0000259" key="6">
    <source>
        <dbReference type="PROSITE" id="PS50892"/>
    </source>
</evidence>
<dbReference type="GO" id="GO:0006888">
    <property type="term" value="P:endoplasmic reticulum to Golgi vesicle-mediated transport"/>
    <property type="evidence" value="ECO:0007669"/>
    <property type="project" value="InterPro"/>
</dbReference>
<dbReference type="PANTHER" id="PTHR45837">
    <property type="entry name" value="VESICLE-TRAFFICKING PROTEIN SEC22B"/>
    <property type="match status" value="1"/>
</dbReference>
<keyword evidence="5" id="KW-0812">Transmembrane</keyword>
<dbReference type="InterPro" id="IPR044565">
    <property type="entry name" value="Sec22"/>
</dbReference>
<gene>
    <name evidence="7" type="ORF">PFMG_03789</name>
</gene>
<dbReference type="AlphaFoldDB" id="A0A0L1ID63"/>
<dbReference type="EMBL" id="GG665335">
    <property type="protein sequence ID" value="KNG77564.1"/>
    <property type="molecule type" value="Genomic_DNA"/>
</dbReference>
<keyword evidence="2" id="KW-0653">Protein transport</keyword>
<reference evidence="8" key="1">
    <citation type="submission" date="2015-07" db="EMBL/GenBank/DDBJ databases">
        <title>Annotation of Plasmodium falciparum IGH-CR14.</title>
        <authorList>
            <consortium name="The Broad Institute Genome Sequencing Platform"/>
            <person name="Volkman S.K."/>
            <person name="Neafsey D.E."/>
            <person name="Dash A.P."/>
            <person name="Chitnis C.E."/>
            <person name="Hartl D.L."/>
            <person name="Young S.K."/>
            <person name="Zeng Q."/>
            <person name="Koehrsen M."/>
            <person name="Alvarado L."/>
            <person name="Berlin A."/>
            <person name="Borenstein D."/>
            <person name="Chapman S.B."/>
            <person name="Chen Z."/>
            <person name="Engels R."/>
            <person name="Freedman E."/>
            <person name="Gellesch M."/>
            <person name="Goldberg J."/>
            <person name="Griggs A."/>
            <person name="Gujja S."/>
            <person name="Heilman E.R."/>
            <person name="Heiman D.I."/>
            <person name="Howarth C."/>
            <person name="Jen D."/>
            <person name="Larson L."/>
            <person name="Mehta T."/>
            <person name="Neiman D."/>
            <person name="Park D."/>
            <person name="Pearson M."/>
            <person name="Roberts A."/>
            <person name="Saif S."/>
            <person name="Shea T."/>
            <person name="Shenoy N."/>
            <person name="Sisk P."/>
            <person name="Stolte C."/>
            <person name="Sykes S."/>
            <person name="Walk T."/>
            <person name="White J."/>
            <person name="Yandava C."/>
            <person name="Haas B."/>
            <person name="Henn M.R."/>
            <person name="Nusbaum C."/>
            <person name="Birren B."/>
        </authorList>
    </citation>
    <scope>NUCLEOTIDE SEQUENCE [LARGE SCALE GENOMIC DNA]</scope>
    <source>
        <strain evidence="8">IGH-CR14</strain>
    </source>
</reference>
<name>A0A0L1ID63_PLAFA</name>
<evidence type="ECO:0000256" key="2">
    <source>
        <dbReference type="ARBA" id="ARBA00022927"/>
    </source>
</evidence>
<dbReference type="GO" id="GO:0006890">
    <property type="term" value="P:retrograde vesicle-mediated transport, Golgi to endoplasmic reticulum"/>
    <property type="evidence" value="ECO:0007669"/>
    <property type="project" value="InterPro"/>
</dbReference>
<evidence type="ECO:0000313" key="8">
    <source>
        <dbReference type="Proteomes" id="UP000054562"/>
    </source>
</evidence>
<evidence type="ECO:0000256" key="1">
    <source>
        <dbReference type="ARBA" id="ARBA00022448"/>
    </source>
</evidence>